<dbReference type="EMBL" id="JAACJS010000015">
    <property type="protein sequence ID" value="NCI51728.1"/>
    <property type="molecule type" value="Genomic_DNA"/>
</dbReference>
<keyword evidence="1" id="KW-0812">Transmembrane</keyword>
<dbReference type="RefSeq" id="WP_161820000.1">
    <property type="nucleotide sequence ID" value="NZ_JAACJS010000015.1"/>
</dbReference>
<evidence type="ECO:0008006" key="4">
    <source>
        <dbReference type="Google" id="ProtNLM"/>
    </source>
</evidence>
<dbReference type="Proteomes" id="UP000753802">
    <property type="component" value="Unassembled WGS sequence"/>
</dbReference>
<protein>
    <recommendedName>
        <fullName evidence="4">6-phosphogluconate dehydrogenase</fullName>
    </recommendedName>
</protein>
<comment type="caution">
    <text evidence="2">The sequence shown here is derived from an EMBL/GenBank/DDBJ whole genome shotgun (WGS) entry which is preliminary data.</text>
</comment>
<proteinExistence type="predicted"/>
<accession>A0ABX0A2T0</accession>
<sequence length="129" mass="14617">MKKSGWIIAGIVVLVLVITVYWRFYFVLAEGTQAGTLNIFQKKGILFKTYEGKIILSGFKANVQSNEFSFSVTNEKVAERLLQVSGREVNVHYKQYFGSLPWRGMKNFIVDSIYEIRGMGADGVIAPRQ</sequence>
<organism evidence="2 3">
    <name type="scientific">Sediminibacterium roseum</name>
    <dbReference type="NCBI Taxonomy" id="1978412"/>
    <lineage>
        <taxon>Bacteria</taxon>
        <taxon>Pseudomonadati</taxon>
        <taxon>Bacteroidota</taxon>
        <taxon>Chitinophagia</taxon>
        <taxon>Chitinophagales</taxon>
        <taxon>Chitinophagaceae</taxon>
        <taxon>Sediminibacterium</taxon>
    </lineage>
</organism>
<keyword evidence="1" id="KW-1133">Transmembrane helix</keyword>
<name>A0ABX0A2T0_9BACT</name>
<keyword evidence="3" id="KW-1185">Reference proteome</keyword>
<feature type="transmembrane region" description="Helical" evidence="1">
    <location>
        <begin position="6"/>
        <end position="24"/>
    </location>
</feature>
<gene>
    <name evidence="2" type="ORF">GWC95_17520</name>
</gene>
<evidence type="ECO:0000313" key="3">
    <source>
        <dbReference type="Proteomes" id="UP000753802"/>
    </source>
</evidence>
<keyword evidence="1" id="KW-0472">Membrane</keyword>
<reference evidence="2 3" key="1">
    <citation type="submission" date="2020-01" db="EMBL/GenBank/DDBJ databases">
        <title>Genome analysis.</title>
        <authorList>
            <person name="Wu S."/>
            <person name="Wang G."/>
        </authorList>
    </citation>
    <scope>NUCLEOTIDE SEQUENCE [LARGE SCALE GENOMIC DNA]</scope>
    <source>
        <strain evidence="2 3">SYL130</strain>
    </source>
</reference>
<evidence type="ECO:0000256" key="1">
    <source>
        <dbReference type="SAM" id="Phobius"/>
    </source>
</evidence>
<evidence type="ECO:0000313" key="2">
    <source>
        <dbReference type="EMBL" id="NCI51728.1"/>
    </source>
</evidence>